<dbReference type="InterPro" id="IPR030395">
    <property type="entry name" value="GP_PDE_dom"/>
</dbReference>
<dbReference type="EMBL" id="JBBNAE010000004">
    <property type="protein sequence ID" value="KAK9131126.1"/>
    <property type="molecule type" value="Genomic_DNA"/>
</dbReference>
<gene>
    <name evidence="9" type="ORF">Sjap_011613</name>
</gene>
<evidence type="ECO:0000313" key="9">
    <source>
        <dbReference type="EMBL" id="KAK9131126.1"/>
    </source>
</evidence>
<name>A0AAP0P882_9MAGN</name>
<dbReference type="Proteomes" id="UP001417504">
    <property type="component" value="Unassembled WGS sequence"/>
</dbReference>
<dbReference type="Pfam" id="PF03009">
    <property type="entry name" value="GDPD"/>
    <property type="match status" value="2"/>
</dbReference>
<keyword evidence="3" id="KW-0319">Glycerol metabolism</keyword>
<dbReference type="Gene3D" id="3.20.20.190">
    <property type="entry name" value="Phosphatidylinositol (PI) phosphodiesterase"/>
    <property type="match status" value="2"/>
</dbReference>
<keyword evidence="10" id="KW-1185">Reference proteome</keyword>
<dbReference type="InterPro" id="IPR017946">
    <property type="entry name" value="PLC-like_Pdiesterase_TIM-brl"/>
</dbReference>
<evidence type="ECO:0000256" key="4">
    <source>
        <dbReference type="ARBA" id="ARBA00022801"/>
    </source>
</evidence>
<dbReference type="FunFam" id="3.20.20.190:FF:000013">
    <property type="entry name" value="Glycerophosphodiester phosphodiesterase GDPDL3"/>
    <property type="match status" value="1"/>
</dbReference>
<keyword evidence="5" id="KW-0325">Glycoprotein</keyword>
<comment type="caution">
    <text evidence="9">The sequence shown here is derived from an EMBL/GenBank/DDBJ whole genome shotgun (WGS) entry which is preliminary data.</text>
</comment>
<feature type="domain" description="GP-PDE" evidence="8">
    <location>
        <begin position="36"/>
        <end position="345"/>
    </location>
</feature>
<dbReference type="GO" id="GO:0008889">
    <property type="term" value="F:glycerophosphodiester phosphodiesterase activity"/>
    <property type="evidence" value="ECO:0007669"/>
    <property type="project" value="UniProtKB-EC"/>
</dbReference>
<accession>A0AAP0P882</accession>
<comment type="catalytic activity">
    <reaction evidence="6">
        <text>a sn-glycero-3-phosphodiester + H2O = an alcohol + sn-glycerol 3-phosphate + H(+)</text>
        <dbReference type="Rhea" id="RHEA:12969"/>
        <dbReference type="ChEBI" id="CHEBI:15377"/>
        <dbReference type="ChEBI" id="CHEBI:15378"/>
        <dbReference type="ChEBI" id="CHEBI:30879"/>
        <dbReference type="ChEBI" id="CHEBI:57597"/>
        <dbReference type="ChEBI" id="CHEBI:83408"/>
        <dbReference type="EC" id="3.1.4.46"/>
    </reaction>
</comment>
<evidence type="ECO:0000256" key="1">
    <source>
        <dbReference type="ARBA" id="ARBA00012247"/>
    </source>
</evidence>
<dbReference type="GO" id="GO:0006629">
    <property type="term" value="P:lipid metabolic process"/>
    <property type="evidence" value="ECO:0007669"/>
    <property type="project" value="InterPro"/>
</dbReference>
<feature type="chain" id="PRO_5043051855" description="glycerophosphodiester phosphodiesterase" evidence="7">
    <location>
        <begin position="18"/>
        <end position="742"/>
    </location>
</feature>
<dbReference type="GO" id="GO:0006071">
    <property type="term" value="P:glycerol metabolic process"/>
    <property type="evidence" value="ECO:0007669"/>
    <property type="project" value="UniProtKB-KW"/>
</dbReference>
<keyword evidence="2 7" id="KW-0732">Signal</keyword>
<protein>
    <recommendedName>
        <fullName evidence="1">glycerophosphodiester phosphodiesterase</fullName>
        <ecNumber evidence="1">3.1.4.46</ecNumber>
    </recommendedName>
</protein>
<feature type="domain" description="GP-PDE" evidence="8">
    <location>
        <begin position="361"/>
        <end position="659"/>
    </location>
</feature>
<evidence type="ECO:0000256" key="5">
    <source>
        <dbReference type="ARBA" id="ARBA00023180"/>
    </source>
</evidence>
<dbReference type="CDD" id="cd08603">
    <property type="entry name" value="GDPD_SHV3_repeat_1"/>
    <property type="match status" value="1"/>
</dbReference>
<evidence type="ECO:0000256" key="6">
    <source>
        <dbReference type="ARBA" id="ARBA00047512"/>
    </source>
</evidence>
<evidence type="ECO:0000256" key="7">
    <source>
        <dbReference type="SAM" id="SignalP"/>
    </source>
</evidence>
<reference evidence="9 10" key="1">
    <citation type="submission" date="2024-01" db="EMBL/GenBank/DDBJ databases">
        <title>Genome assemblies of Stephania.</title>
        <authorList>
            <person name="Yang L."/>
        </authorList>
    </citation>
    <scope>NUCLEOTIDE SEQUENCE [LARGE SCALE GENOMIC DNA]</scope>
    <source>
        <strain evidence="9">QJT</strain>
        <tissue evidence="9">Leaf</tissue>
    </source>
</reference>
<dbReference type="FunFam" id="3.20.20.190:FF:000011">
    <property type="entry name" value="Glycerophosphodiester phosphodiesterase GDPDL3"/>
    <property type="match status" value="1"/>
</dbReference>
<feature type="signal peptide" evidence="7">
    <location>
        <begin position="1"/>
        <end position="17"/>
    </location>
</feature>
<dbReference type="PANTHER" id="PTHR43620">
    <property type="entry name" value="GLYCEROPHOSPHORYL DIESTER PHOSPHODIESTERASE"/>
    <property type="match status" value="1"/>
</dbReference>
<organism evidence="9 10">
    <name type="scientific">Stephania japonica</name>
    <dbReference type="NCBI Taxonomy" id="461633"/>
    <lineage>
        <taxon>Eukaryota</taxon>
        <taxon>Viridiplantae</taxon>
        <taxon>Streptophyta</taxon>
        <taxon>Embryophyta</taxon>
        <taxon>Tracheophyta</taxon>
        <taxon>Spermatophyta</taxon>
        <taxon>Magnoliopsida</taxon>
        <taxon>Ranunculales</taxon>
        <taxon>Menispermaceae</taxon>
        <taxon>Menispermoideae</taxon>
        <taxon>Cissampelideae</taxon>
        <taxon>Stephania</taxon>
    </lineage>
</organism>
<dbReference type="PROSITE" id="PS51704">
    <property type="entry name" value="GP_PDE"/>
    <property type="match status" value="2"/>
</dbReference>
<keyword evidence="4" id="KW-0378">Hydrolase</keyword>
<dbReference type="PANTHER" id="PTHR43620:SF44">
    <property type="entry name" value="GLYCEROPHOSPHODIESTER PHOSPHODIESTERASE GDPDL6-RELATED"/>
    <property type="match status" value="1"/>
</dbReference>
<dbReference type="SUPFAM" id="SSF51695">
    <property type="entry name" value="PLC-like phosphodiesterases"/>
    <property type="match status" value="2"/>
</dbReference>
<dbReference type="AlphaFoldDB" id="A0AAP0P882"/>
<proteinExistence type="predicted"/>
<dbReference type="CDD" id="cd08604">
    <property type="entry name" value="GDPD_SHV3_repeat_2"/>
    <property type="match status" value="1"/>
</dbReference>
<evidence type="ECO:0000259" key="8">
    <source>
        <dbReference type="PROSITE" id="PS51704"/>
    </source>
</evidence>
<evidence type="ECO:0000256" key="3">
    <source>
        <dbReference type="ARBA" id="ARBA00022798"/>
    </source>
</evidence>
<dbReference type="EC" id="3.1.4.46" evidence="1"/>
<evidence type="ECO:0000313" key="10">
    <source>
        <dbReference type="Proteomes" id="UP001417504"/>
    </source>
</evidence>
<sequence length="742" mass="80446">MIRISLFVLLLIRLTLAQNNGNAPAQKWPTLSGGRPVVIARGGYSGLFPESSQFANQFALSTSLQDVILYCDLQLTKDGAGLCIKDIRLDNTTNIAIVFPKDQKTYNINGKDVRGWFPLDFTEKQLFSNVTCKVLVDKSVVSQSIYSRPSLFDEILPMSTVQDVAGLRPPKFWLNVQYGSFYKQRNLDMGAYVEKIALTRTRVNYISSPEIGFLKSLNWKLNKDRTTLIFQFLDGEEVEPTTKQKYSVIVKDLASIKSFASGIVVPKNYIWPVNPNQYLEDHTSLVADAHKAGLEIYASGFANDMPGSFNYSYDPTLEYLQFVDNPDFSVDGVLTDFPSTASEAVACLSQKSKTKPSKGKALVISHNGASGVYAGCSDLAYQQAVNDGVDVIDCSVQMSKDGIPFCLASADLVSSTTAMTTFMTRSATIPEIQPKSSIFSFDLTWSEIQSVKPQLTTPEETGLQRNPASKNMGKLMALSEFLNFAKAKAVTGILINIENAAYLASKKGLNIVDSVEKALSNATLDKQVTQQVFIQSDDTSVLSKFKSIPSYKRVLSIKENIGGVPKQSVDEIKKFADAVDIRRPSIVASTQGFTTAFTNVVKMMHSANVSVYVSVLRNEFTSIAFDFFSDPMVELATYIAGAGADGVVTEYPATAVAYLTQPGGLLDLVPPEILPPAAAPNPSLKPADVVDPPLPPVADAKTLPPAAGPATAPSGQASNVANVGLCVVAMVVVQLLCLGYFH</sequence>
<evidence type="ECO:0000256" key="2">
    <source>
        <dbReference type="ARBA" id="ARBA00022729"/>
    </source>
</evidence>